<reference evidence="4" key="1">
    <citation type="submission" date="2016-06" db="UniProtKB">
        <authorList>
            <consortium name="WormBaseParasite"/>
        </authorList>
    </citation>
    <scope>IDENTIFICATION</scope>
</reference>
<keyword evidence="3" id="KW-1185">Reference proteome</keyword>
<dbReference type="InterPro" id="IPR036719">
    <property type="entry name" value="Neuro-gated_channel_TM_sf"/>
</dbReference>
<dbReference type="OrthoDB" id="410315at2759"/>
<dbReference type="EMBL" id="UYRT01002882">
    <property type="protein sequence ID" value="VDK31886.1"/>
    <property type="molecule type" value="Genomic_DNA"/>
</dbReference>
<dbReference type="GO" id="GO:0016020">
    <property type="term" value="C:membrane"/>
    <property type="evidence" value="ECO:0007669"/>
    <property type="project" value="InterPro"/>
</dbReference>
<keyword evidence="1" id="KW-0812">Transmembrane</keyword>
<dbReference type="Proteomes" id="UP000271098">
    <property type="component" value="Unassembled WGS sequence"/>
</dbReference>
<organism evidence="4">
    <name type="scientific">Gongylonema pulchrum</name>
    <dbReference type="NCBI Taxonomy" id="637853"/>
    <lineage>
        <taxon>Eukaryota</taxon>
        <taxon>Metazoa</taxon>
        <taxon>Ecdysozoa</taxon>
        <taxon>Nematoda</taxon>
        <taxon>Chromadorea</taxon>
        <taxon>Rhabditida</taxon>
        <taxon>Spirurina</taxon>
        <taxon>Spiruromorpha</taxon>
        <taxon>Spiruroidea</taxon>
        <taxon>Gongylonematidae</taxon>
        <taxon>Gongylonema</taxon>
    </lineage>
</organism>
<accession>A0A183D030</accession>
<proteinExistence type="predicted"/>
<evidence type="ECO:0000313" key="2">
    <source>
        <dbReference type="EMBL" id="VDK31886.1"/>
    </source>
</evidence>
<protein>
    <submittedName>
        <fullName evidence="4">Neur_chan_memb domain-containing protein</fullName>
    </submittedName>
</protein>
<feature type="transmembrane region" description="Helical" evidence="1">
    <location>
        <begin position="153"/>
        <end position="173"/>
    </location>
</feature>
<dbReference type="AlphaFoldDB" id="A0A183D030"/>
<dbReference type="GO" id="GO:0006811">
    <property type="term" value="P:monoatomic ion transport"/>
    <property type="evidence" value="ECO:0007669"/>
    <property type="project" value="InterPro"/>
</dbReference>
<dbReference type="SUPFAM" id="SSF90112">
    <property type="entry name" value="Neurotransmitter-gated ion-channel transmembrane pore"/>
    <property type="match status" value="1"/>
</dbReference>
<dbReference type="WBParaSite" id="GPUH_0000207601-mRNA-1">
    <property type="protein sequence ID" value="GPUH_0000207601-mRNA-1"/>
    <property type="gene ID" value="GPUH_0000207601"/>
</dbReference>
<evidence type="ECO:0000313" key="3">
    <source>
        <dbReference type="Proteomes" id="UP000271098"/>
    </source>
</evidence>
<sequence length="174" mass="20494">MLIISVATCTSSIFVHLEKYALRNQYIQAIPWWLRFLTAKRLFCCYVPKKFRIGRNENIKRNHDVTARFVSPSADSFTFRDIIPAEVNMTECHQETAVSEAIAETPPSLIAQRTELLISLMREFIQMKDEAQRRHCLPAYWERVIKRLENISLTTYLFLIIMNVAMLMCPELWY</sequence>
<gene>
    <name evidence="2" type="ORF">GPUH_LOCUS2071</name>
</gene>
<keyword evidence="1" id="KW-1133">Transmembrane helix</keyword>
<name>A0A183D030_9BILA</name>
<evidence type="ECO:0000313" key="4">
    <source>
        <dbReference type="WBParaSite" id="GPUH_0000207601-mRNA-1"/>
    </source>
</evidence>
<keyword evidence="1" id="KW-0472">Membrane</keyword>
<reference evidence="2 3" key="2">
    <citation type="submission" date="2018-11" db="EMBL/GenBank/DDBJ databases">
        <authorList>
            <consortium name="Pathogen Informatics"/>
        </authorList>
    </citation>
    <scope>NUCLEOTIDE SEQUENCE [LARGE SCALE GENOMIC DNA]</scope>
</reference>
<evidence type="ECO:0000256" key="1">
    <source>
        <dbReference type="SAM" id="Phobius"/>
    </source>
</evidence>